<keyword evidence="7" id="KW-1185">Reference proteome</keyword>
<proteinExistence type="predicted"/>
<dbReference type="Gene3D" id="3.40.50.2000">
    <property type="entry name" value="Glycogen Phosphorylase B"/>
    <property type="match status" value="2"/>
</dbReference>
<accession>A0A2V5IPH7</accession>
<reference evidence="6 7" key="1">
    <citation type="submission" date="2018-05" db="EMBL/GenBank/DDBJ databases">
        <title>Genetic diversity of glacier-inhabiting Cryobacterium bacteria in China and description of Cryobacterium mengkeensis sp. nov. and Arthrobacter glacialis sp. nov.</title>
        <authorList>
            <person name="Liu Q."/>
            <person name="Xin Y.-H."/>
        </authorList>
    </citation>
    <scope>NUCLEOTIDE SEQUENCE [LARGE SCALE GENOMIC DNA]</scope>
    <source>
        <strain evidence="6 7">B7</strain>
    </source>
</reference>
<dbReference type="PANTHER" id="PTHR12526:SF635">
    <property type="entry name" value="GLYCOSYL TRANSFERASE GROUP 1"/>
    <property type="match status" value="1"/>
</dbReference>
<dbReference type="InterPro" id="IPR028098">
    <property type="entry name" value="Glyco_trans_4-like_N"/>
</dbReference>
<dbReference type="GO" id="GO:0016757">
    <property type="term" value="F:glycosyltransferase activity"/>
    <property type="evidence" value="ECO:0007669"/>
    <property type="project" value="UniProtKB-KW"/>
</dbReference>
<dbReference type="SUPFAM" id="SSF53756">
    <property type="entry name" value="UDP-Glycosyltransferase/glycogen phosphorylase"/>
    <property type="match status" value="1"/>
</dbReference>
<keyword evidence="1" id="KW-0328">Glycosyltransferase</keyword>
<evidence type="ECO:0000256" key="3">
    <source>
        <dbReference type="SAM" id="MobiDB-lite"/>
    </source>
</evidence>
<dbReference type="InterPro" id="IPR001296">
    <property type="entry name" value="Glyco_trans_1"/>
</dbReference>
<feature type="region of interest" description="Disordered" evidence="3">
    <location>
        <begin position="407"/>
        <end position="428"/>
    </location>
</feature>
<evidence type="ECO:0000313" key="7">
    <source>
        <dbReference type="Proteomes" id="UP000247980"/>
    </source>
</evidence>
<dbReference type="Pfam" id="PF00534">
    <property type="entry name" value="Glycos_transf_1"/>
    <property type="match status" value="1"/>
</dbReference>
<organism evidence="6 7">
    <name type="scientific">Arthrobacter psychrolactophilus</name>
    <dbReference type="NCBI Taxonomy" id="92442"/>
    <lineage>
        <taxon>Bacteria</taxon>
        <taxon>Bacillati</taxon>
        <taxon>Actinomycetota</taxon>
        <taxon>Actinomycetes</taxon>
        <taxon>Micrococcales</taxon>
        <taxon>Micrococcaceae</taxon>
        <taxon>Arthrobacter</taxon>
    </lineage>
</organism>
<dbReference type="PANTHER" id="PTHR12526">
    <property type="entry name" value="GLYCOSYLTRANSFERASE"/>
    <property type="match status" value="1"/>
</dbReference>
<keyword evidence="2 6" id="KW-0808">Transferase</keyword>
<name>A0A2V5IPH7_9MICC</name>
<dbReference type="OrthoDB" id="9810929at2"/>
<evidence type="ECO:0000313" key="6">
    <source>
        <dbReference type="EMBL" id="PYI37302.1"/>
    </source>
</evidence>
<dbReference type="Pfam" id="PF13439">
    <property type="entry name" value="Glyco_transf_4"/>
    <property type="match status" value="1"/>
</dbReference>
<sequence length="428" mass="45659">MKISMVSEHASPLAALGGVDAGGQNVHVAELSSALVRRGHDVTVFTRRDDPQLPATTRFGPGVKLVHVDAGPASHVPKDEMLPWMPELAVGIVAQWGSNPPDIVHGHFWMSGVASLNAATQCEQAGLRRPLVAETFHALGTVKRRHQGDADTSPRERAELEPWVGQSVDMAVATCSDEVFELKAMGVQARSIAVAPCGVDTALFTPHGPMEVRRRRYRIATIGRLVPRKGVGTAVTALALLAELGFADVELMVVGGVGGPGGISKDPEAIRIMALANDLGVADRVIMRGQLSREQIPALLRSVDAVVCTPWYEPFGIVPLEAMACGRPVVAAAVGGLKDSVVHGLTGLHVRPRNPQEVAEALANVLRDPTLARQLGEAGVHRVQSRYTWDNVAAATEKIYSRMTLSRHRGPLQSKPADAGTMMEGWAQ</sequence>
<protein>
    <submittedName>
        <fullName evidence="6">Glycosyl transferase</fullName>
    </submittedName>
</protein>
<feature type="domain" description="Glycosyltransferase subfamily 4-like N-terminal" evidence="5">
    <location>
        <begin position="22"/>
        <end position="202"/>
    </location>
</feature>
<evidence type="ECO:0000256" key="1">
    <source>
        <dbReference type="ARBA" id="ARBA00022676"/>
    </source>
</evidence>
<gene>
    <name evidence="6" type="ORF">CVS30_16250</name>
</gene>
<dbReference type="EMBL" id="QJVC01000025">
    <property type="protein sequence ID" value="PYI37302.1"/>
    <property type="molecule type" value="Genomic_DNA"/>
</dbReference>
<dbReference type="Proteomes" id="UP000247980">
    <property type="component" value="Unassembled WGS sequence"/>
</dbReference>
<dbReference type="RefSeq" id="WP_110486634.1">
    <property type="nucleotide sequence ID" value="NZ_QJVC01000025.1"/>
</dbReference>
<evidence type="ECO:0000259" key="4">
    <source>
        <dbReference type="Pfam" id="PF00534"/>
    </source>
</evidence>
<evidence type="ECO:0000259" key="5">
    <source>
        <dbReference type="Pfam" id="PF13439"/>
    </source>
</evidence>
<comment type="caution">
    <text evidence="6">The sequence shown here is derived from an EMBL/GenBank/DDBJ whole genome shotgun (WGS) entry which is preliminary data.</text>
</comment>
<feature type="domain" description="Glycosyl transferase family 1" evidence="4">
    <location>
        <begin position="216"/>
        <end position="379"/>
    </location>
</feature>
<evidence type="ECO:0000256" key="2">
    <source>
        <dbReference type="ARBA" id="ARBA00022679"/>
    </source>
</evidence>
<dbReference type="AlphaFoldDB" id="A0A2V5IPH7"/>